<feature type="compositionally biased region" description="Polar residues" evidence="1">
    <location>
        <begin position="91"/>
        <end position="100"/>
    </location>
</feature>
<protein>
    <submittedName>
        <fullName evidence="2">Uncharacterized protein</fullName>
    </submittedName>
</protein>
<evidence type="ECO:0000313" key="2">
    <source>
        <dbReference type="EMBL" id="KAB2573508.1"/>
    </source>
</evidence>
<dbReference type="AlphaFoldDB" id="A0A5N5D711"/>
<organism evidence="2 3">
    <name type="scientific">Lasiodiplodia theobromae</name>
    <dbReference type="NCBI Taxonomy" id="45133"/>
    <lineage>
        <taxon>Eukaryota</taxon>
        <taxon>Fungi</taxon>
        <taxon>Dikarya</taxon>
        <taxon>Ascomycota</taxon>
        <taxon>Pezizomycotina</taxon>
        <taxon>Dothideomycetes</taxon>
        <taxon>Dothideomycetes incertae sedis</taxon>
        <taxon>Botryosphaeriales</taxon>
        <taxon>Botryosphaeriaceae</taxon>
        <taxon>Lasiodiplodia</taxon>
    </lineage>
</organism>
<name>A0A5N5D711_9PEZI</name>
<sequence>MKFSTVTGLLLDYSQTTLAIASPVNIQREAAPCIPDDPTSNCDAGSQKREAAPCVPNDPTSNCDAGSQKRDWSLPIRNNKREAASCIPDDPTSNCDVGSR</sequence>
<evidence type="ECO:0000313" key="3">
    <source>
        <dbReference type="Proteomes" id="UP000325902"/>
    </source>
</evidence>
<proteinExistence type="predicted"/>
<accession>A0A5N5D711</accession>
<reference evidence="2 3" key="1">
    <citation type="journal article" date="2019" name="Sci. Rep.">
        <title>A multi-omics analysis of the grapevine pathogen Lasiodiplodia theobromae reveals that temperature affects the expression of virulence- and pathogenicity-related genes.</title>
        <authorList>
            <person name="Felix C."/>
            <person name="Meneses R."/>
            <person name="Goncalves M.F.M."/>
            <person name="Tilleman L."/>
            <person name="Duarte A.S."/>
            <person name="Jorrin-Novo J.V."/>
            <person name="Van de Peer Y."/>
            <person name="Deforce D."/>
            <person name="Van Nieuwerburgh F."/>
            <person name="Esteves A.C."/>
            <person name="Alves A."/>
        </authorList>
    </citation>
    <scope>NUCLEOTIDE SEQUENCE [LARGE SCALE GENOMIC DNA]</scope>
    <source>
        <strain evidence="2 3">LA-SOL3</strain>
    </source>
</reference>
<dbReference type="EMBL" id="VCHE01000057">
    <property type="protein sequence ID" value="KAB2573508.1"/>
    <property type="molecule type" value="Genomic_DNA"/>
</dbReference>
<evidence type="ECO:0000256" key="1">
    <source>
        <dbReference type="SAM" id="MobiDB-lite"/>
    </source>
</evidence>
<gene>
    <name evidence="2" type="ORF">DBV05_g7795</name>
</gene>
<dbReference type="Proteomes" id="UP000325902">
    <property type="component" value="Unassembled WGS sequence"/>
</dbReference>
<keyword evidence="3" id="KW-1185">Reference proteome</keyword>
<comment type="caution">
    <text evidence="2">The sequence shown here is derived from an EMBL/GenBank/DDBJ whole genome shotgun (WGS) entry which is preliminary data.</text>
</comment>
<feature type="region of interest" description="Disordered" evidence="1">
    <location>
        <begin position="30"/>
        <end position="100"/>
    </location>
</feature>